<dbReference type="EMBL" id="JANAVB010016197">
    <property type="protein sequence ID" value="KAJ6832153.1"/>
    <property type="molecule type" value="Genomic_DNA"/>
</dbReference>
<organism evidence="1 2">
    <name type="scientific">Iris pallida</name>
    <name type="common">Sweet iris</name>
    <dbReference type="NCBI Taxonomy" id="29817"/>
    <lineage>
        <taxon>Eukaryota</taxon>
        <taxon>Viridiplantae</taxon>
        <taxon>Streptophyta</taxon>
        <taxon>Embryophyta</taxon>
        <taxon>Tracheophyta</taxon>
        <taxon>Spermatophyta</taxon>
        <taxon>Magnoliopsida</taxon>
        <taxon>Liliopsida</taxon>
        <taxon>Asparagales</taxon>
        <taxon>Iridaceae</taxon>
        <taxon>Iridoideae</taxon>
        <taxon>Irideae</taxon>
        <taxon>Iris</taxon>
    </lineage>
</organism>
<keyword evidence="2" id="KW-1185">Reference proteome</keyword>
<accession>A0AAX6GUE7</accession>
<evidence type="ECO:0000313" key="1">
    <source>
        <dbReference type="EMBL" id="KAJ6832153.1"/>
    </source>
</evidence>
<comment type="caution">
    <text evidence="1">The sequence shown here is derived from an EMBL/GenBank/DDBJ whole genome shotgun (WGS) entry which is preliminary data.</text>
</comment>
<proteinExistence type="predicted"/>
<dbReference type="AlphaFoldDB" id="A0AAX6GUE7"/>
<protein>
    <submittedName>
        <fullName evidence="1">Nudix hydrolase 26, chloroplastic-like isoform X1</fullName>
    </submittedName>
</protein>
<reference evidence="1" key="2">
    <citation type="submission" date="2023-04" db="EMBL/GenBank/DDBJ databases">
        <authorList>
            <person name="Bruccoleri R.E."/>
            <person name="Oakeley E.J."/>
            <person name="Faust A.-M."/>
            <person name="Dessus-Babus S."/>
            <person name="Altorfer M."/>
            <person name="Burckhardt D."/>
            <person name="Oertli M."/>
            <person name="Naumann U."/>
            <person name="Petersen F."/>
            <person name="Wong J."/>
        </authorList>
    </citation>
    <scope>NUCLEOTIDE SEQUENCE</scope>
    <source>
        <strain evidence="1">GSM-AAB239-AS_SAM_17_03QT</strain>
        <tissue evidence="1">Leaf</tissue>
    </source>
</reference>
<dbReference type="GO" id="GO:0016787">
    <property type="term" value="F:hydrolase activity"/>
    <property type="evidence" value="ECO:0007669"/>
    <property type="project" value="UniProtKB-KW"/>
</dbReference>
<keyword evidence="1" id="KW-0378">Hydrolase</keyword>
<name>A0AAX6GUE7_IRIPA</name>
<sequence length="62" mass="7249">MVKRSSHVYMYTWACTHVHMYTCPGFKPRGDGQKKFTIKSPTILLQRLRLPVPTLLEDLNRS</sequence>
<evidence type="ECO:0000313" key="2">
    <source>
        <dbReference type="Proteomes" id="UP001140949"/>
    </source>
</evidence>
<reference evidence="1" key="1">
    <citation type="journal article" date="2023" name="GigaByte">
        <title>Genome assembly of the bearded iris, Iris pallida Lam.</title>
        <authorList>
            <person name="Bruccoleri R.E."/>
            <person name="Oakeley E.J."/>
            <person name="Faust A.M.E."/>
            <person name="Altorfer M."/>
            <person name="Dessus-Babus S."/>
            <person name="Burckhardt D."/>
            <person name="Oertli M."/>
            <person name="Naumann U."/>
            <person name="Petersen F."/>
            <person name="Wong J."/>
        </authorList>
    </citation>
    <scope>NUCLEOTIDE SEQUENCE</scope>
    <source>
        <strain evidence="1">GSM-AAB239-AS_SAM_17_03QT</strain>
    </source>
</reference>
<gene>
    <name evidence="1" type="ORF">M6B38_345820</name>
</gene>
<dbReference type="Proteomes" id="UP001140949">
    <property type="component" value="Unassembled WGS sequence"/>
</dbReference>